<dbReference type="InterPro" id="IPR050072">
    <property type="entry name" value="Peptidase_M20A"/>
</dbReference>
<organism evidence="5 6">
    <name type="scientific">Citricoccus muralis</name>
    <dbReference type="NCBI Taxonomy" id="169134"/>
    <lineage>
        <taxon>Bacteria</taxon>
        <taxon>Bacillati</taxon>
        <taxon>Actinomycetota</taxon>
        <taxon>Actinomycetes</taxon>
        <taxon>Micrococcales</taxon>
        <taxon>Micrococcaceae</taxon>
        <taxon>Citricoccus</taxon>
    </lineage>
</organism>
<evidence type="ECO:0000313" key="5">
    <source>
        <dbReference type="EMBL" id="WFP15695.1"/>
    </source>
</evidence>
<proteinExistence type="predicted"/>
<dbReference type="SUPFAM" id="SSF53187">
    <property type="entry name" value="Zn-dependent exopeptidases"/>
    <property type="match status" value="1"/>
</dbReference>
<evidence type="ECO:0000256" key="3">
    <source>
        <dbReference type="NCBIfam" id="TIGR01900"/>
    </source>
</evidence>
<name>A0ABY8H3I6_9MICC</name>
<evidence type="ECO:0000256" key="1">
    <source>
        <dbReference type="ARBA" id="ARBA00022723"/>
    </source>
</evidence>
<dbReference type="InterPro" id="IPR011650">
    <property type="entry name" value="Peptidase_M20_dimer"/>
</dbReference>
<sequence>MTATPPPTPVTLNLDDDVAGLTGQLIDIYSVSDSETPLADAVEVQLRSLPKLTVTRIGDTVVARTEFKRDTRVVLAGHLDTVPLPTVEGARAQVPGVWDGETLYGRGAVDMKGGVAVQLVLARLIGAAESPEIDRDVTWVFYDHEEVASEASGLGRVAREAPELLEADFAVLLEPTNGVVEGGCNGTCRYEITFDGVAAHSGRAWKGVNAIHQAAALLDALAQYEPATISVQGLDYREGLNAVRIRGGVAGNVIPDTCVMEVNYRFAPDKTLDEAHQHVREVLAGAGVDWDQVRITDASSAARPGLDHPAAVEFVNAVGGEPLPKYGWTDVARFSELGVPAVNFGPGDALLAHTDHEHVDAEAVRVCLQALRRWLLG</sequence>
<protein>
    <recommendedName>
        <fullName evidence="3">Succinyl-diaminopimelate desuccinylase</fullName>
        <ecNumber evidence="3">3.5.1.18</ecNumber>
    </recommendedName>
</protein>
<dbReference type="Gene3D" id="3.40.630.10">
    <property type="entry name" value="Zn peptidases"/>
    <property type="match status" value="1"/>
</dbReference>
<gene>
    <name evidence="5" type="primary">dapE</name>
    <name evidence="5" type="ORF">P8192_09820</name>
</gene>
<dbReference type="RefSeq" id="WP_270104855.1">
    <property type="nucleotide sequence ID" value="NZ_CP121252.1"/>
</dbReference>
<dbReference type="InterPro" id="IPR036264">
    <property type="entry name" value="Bact_exopeptidase_dim_dom"/>
</dbReference>
<reference evidence="5 6" key="1">
    <citation type="submission" date="2023-04" db="EMBL/GenBank/DDBJ databases">
        <title>Funneling lignin-derived compounds into biodiesel using alkali-halophilic Citricoccus sp. P2.</title>
        <authorList>
            <person name="Luo C.-B."/>
        </authorList>
    </citation>
    <scope>NUCLEOTIDE SEQUENCE [LARGE SCALE GENOMIC DNA]</scope>
    <source>
        <strain evidence="5 6">P2</strain>
    </source>
</reference>
<dbReference type="Pfam" id="PF07687">
    <property type="entry name" value="M20_dimer"/>
    <property type="match status" value="1"/>
</dbReference>
<dbReference type="InterPro" id="IPR010174">
    <property type="entry name" value="Succinyl-DAP_deSuclase_DapE"/>
</dbReference>
<dbReference type="InterPro" id="IPR002933">
    <property type="entry name" value="Peptidase_M20"/>
</dbReference>
<keyword evidence="6" id="KW-1185">Reference proteome</keyword>
<evidence type="ECO:0000313" key="6">
    <source>
        <dbReference type="Proteomes" id="UP001219037"/>
    </source>
</evidence>
<dbReference type="EC" id="3.5.1.18" evidence="3"/>
<dbReference type="Gene3D" id="3.30.70.360">
    <property type="match status" value="1"/>
</dbReference>
<feature type="domain" description="Peptidase M20 dimerisation" evidence="4">
    <location>
        <begin position="186"/>
        <end position="288"/>
    </location>
</feature>
<accession>A0ABY8H3I6</accession>
<keyword evidence="1" id="KW-0479">Metal-binding</keyword>
<evidence type="ECO:0000256" key="2">
    <source>
        <dbReference type="ARBA" id="ARBA00022801"/>
    </source>
</evidence>
<dbReference type="Pfam" id="PF01546">
    <property type="entry name" value="Peptidase_M20"/>
    <property type="match status" value="1"/>
</dbReference>
<dbReference type="GO" id="GO:0009014">
    <property type="term" value="F:succinyl-diaminopimelate desuccinylase activity"/>
    <property type="evidence" value="ECO:0007669"/>
    <property type="project" value="UniProtKB-EC"/>
</dbReference>
<dbReference type="SUPFAM" id="SSF55031">
    <property type="entry name" value="Bacterial exopeptidase dimerisation domain"/>
    <property type="match status" value="1"/>
</dbReference>
<dbReference type="PANTHER" id="PTHR43808">
    <property type="entry name" value="ACETYLORNITHINE DEACETYLASE"/>
    <property type="match status" value="1"/>
</dbReference>
<keyword evidence="2 5" id="KW-0378">Hydrolase</keyword>
<dbReference type="Proteomes" id="UP001219037">
    <property type="component" value="Chromosome"/>
</dbReference>
<dbReference type="PANTHER" id="PTHR43808:SF31">
    <property type="entry name" value="N-ACETYL-L-CITRULLINE DEACETYLASE"/>
    <property type="match status" value="1"/>
</dbReference>
<evidence type="ECO:0000259" key="4">
    <source>
        <dbReference type="Pfam" id="PF07687"/>
    </source>
</evidence>
<dbReference type="EMBL" id="CP121252">
    <property type="protein sequence ID" value="WFP15695.1"/>
    <property type="molecule type" value="Genomic_DNA"/>
</dbReference>
<dbReference type="NCBIfam" id="TIGR01900">
    <property type="entry name" value="dapE-gram_pos"/>
    <property type="match status" value="1"/>
</dbReference>